<proteinExistence type="predicted"/>
<comment type="caution">
    <text evidence="1">The sequence shown here is derived from an EMBL/GenBank/DDBJ whole genome shotgun (WGS) entry which is preliminary data.</text>
</comment>
<sequence length="86" mass="9200">MALRRKEATVIFLVVIMNAGSLLAMRPLERELLLPRDPSFFNSLPQAPSPPLGHSNCTHTPSPGGGGECHNKSRSKPSGRPSVSVP</sequence>
<keyword evidence="2" id="KW-1185">Reference proteome</keyword>
<evidence type="ECO:0000313" key="2">
    <source>
        <dbReference type="Proteomes" id="UP001234297"/>
    </source>
</evidence>
<gene>
    <name evidence="1" type="ORF">MRB53_026052</name>
</gene>
<evidence type="ECO:0000313" key="1">
    <source>
        <dbReference type="EMBL" id="KAJ8632716.1"/>
    </source>
</evidence>
<reference evidence="1 2" key="1">
    <citation type="journal article" date="2022" name="Hortic Res">
        <title>A haplotype resolved chromosomal level avocado genome allows analysis of novel avocado genes.</title>
        <authorList>
            <person name="Nath O."/>
            <person name="Fletcher S.J."/>
            <person name="Hayward A."/>
            <person name="Shaw L.M."/>
            <person name="Masouleh A.K."/>
            <person name="Furtado A."/>
            <person name="Henry R.J."/>
            <person name="Mitter N."/>
        </authorList>
    </citation>
    <scope>NUCLEOTIDE SEQUENCE [LARGE SCALE GENOMIC DNA]</scope>
    <source>
        <strain evidence="2">cv. Hass</strain>
    </source>
</reference>
<protein>
    <submittedName>
        <fullName evidence="1">Uncharacterized protein</fullName>
    </submittedName>
</protein>
<dbReference type="Proteomes" id="UP001234297">
    <property type="component" value="Chromosome 8"/>
</dbReference>
<organism evidence="1 2">
    <name type="scientific">Persea americana</name>
    <name type="common">Avocado</name>
    <dbReference type="NCBI Taxonomy" id="3435"/>
    <lineage>
        <taxon>Eukaryota</taxon>
        <taxon>Viridiplantae</taxon>
        <taxon>Streptophyta</taxon>
        <taxon>Embryophyta</taxon>
        <taxon>Tracheophyta</taxon>
        <taxon>Spermatophyta</taxon>
        <taxon>Magnoliopsida</taxon>
        <taxon>Magnoliidae</taxon>
        <taxon>Laurales</taxon>
        <taxon>Lauraceae</taxon>
        <taxon>Persea</taxon>
    </lineage>
</organism>
<accession>A0ACC2LH07</accession>
<dbReference type="EMBL" id="CM056816">
    <property type="protein sequence ID" value="KAJ8632716.1"/>
    <property type="molecule type" value="Genomic_DNA"/>
</dbReference>
<name>A0ACC2LH07_PERAE</name>